<comment type="similarity">
    <text evidence="1">Belongs to the bactofilin family.</text>
</comment>
<dbReference type="PANTHER" id="PTHR35024:SF4">
    <property type="entry name" value="POLYMER-FORMING CYTOSKELETAL PROTEIN"/>
    <property type="match status" value="1"/>
</dbReference>
<name>A0ABW3D0F0_9FLAO</name>
<gene>
    <name evidence="2" type="ORF">ACFQ1M_12840</name>
</gene>
<evidence type="ECO:0000256" key="1">
    <source>
        <dbReference type="ARBA" id="ARBA00044755"/>
    </source>
</evidence>
<evidence type="ECO:0000313" key="3">
    <source>
        <dbReference type="Proteomes" id="UP001596978"/>
    </source>
</evidence>
<dbReference type="EMBL" id="JBHTJH010000017">
    <property type="protein sequence ID" value="MFD0863094.1"/>
    <property type="molecule type" value="Genomic_DNA"/>
</dbReference>
<accession>A0ABW3D0F0</accession>
<dbReference type="Pfam" id="PF04519">
    <property type="entry name" value="Bactofilin"/>
    <property type="match status" value="1"/>
</dbReference>
<dbReference type="RefSeq" id="WP_386408824.1">
    <property type="nucleotide sequence ID" value="NZ_JBHTJH010000017.1"/>
</dbReference>
<protein>
    <submittedName>
        <fullName evidence="2">Polymer-forming cytoskeletal protein</fullName>
    </submittedName>
</protein>
<reference evidence="3" key="1">
    <citation type="journal article" date="2019" name="Int. J. Syst. Evol. Microbiol.">
        <title>The Global Catalogue of Microorganisms (GCM) 10K type strain sequencing project: providing services to taxonomists for standard genome sequencing and annotation.</title>
        <authorList>
            <consortium name="The Broad Institute Genomics Platform"/>
            <consortium name="The Broad Institute Genome Sequencing Center for Infectious Disease"/>
            <person name="Wu L."/>
            <person name="Ma J."/>
        </authorList>
    </citation>
    <scope>NUCLEOTIDE SEQUENCE [LARGE SCALE GENOMIC DNA]</scope>
    <source>
        <strain evidence="3">CCUG 62952</strain>
    </source>
</reference>
<dbReference type="InterPro" id="IPR007607">
    <property type="entry name" value="BacA/B"/>
</dbReference>
<organism evidence="2 3">
    <name type="scientific">Sungkyunkwania multivorans</name>
    <dbReference type="NCBI Taxonomy" id="1173618"/>
    <lineage>
        <taxon>Bacteria</taxon>
        <taxon>Pseudomonadati</taxon>
        <taxon>Bacteroidota</taxon>
        <taxon>Flavobacteriia</taxon>
        <taxon>Flavobacteriales</taxon>
        <taxon>Flavobacteriaceae</taxon>
        <taxon>Sungkyunkwania</taxon>
    </lineage>
</organism>
<proteinExistence type="inferred from homology"/>
<evidence type="ECO:0000313" key="2">
    <source>
        <dbReference type="EMBL" id="MFD0863094.1"/>
    </source>
</evidence>
<comment type="caution">
    <text evidence="2">The sequence shown here is derived from an EMBL/GenBank/DDBJ whole genome shotgun (WGS) entry which is preliminary data.</text>
</comment>
<sequence>MFSERKNKGTEAGSSYGLCNRIAKGTSITGDIISEADFRVDGEFNGNIKTSGKVVIGSTGTIQGKIECTNADIEGRFSGELFVSQMLSLKSTANIKGEVVINKLSVEVGAAFNANCTMKADGVMPLNAVNEQKAEKTA</sequence>
<keyword evidence="3" id="KW-1185">Reference proteome</keyword>
<dbReference type="Proteomes" id="UP001596978">
    <property type="component" value="Unassembled WGS sequence"/>
</dbReference>
<dbReference type="PANTHER" id="PTHR35024">
    <property type="entry name" value="HYPOTHETICAL CYTOSOLIC PROTEIN"/>
    <property type="match status" value="1"/>
</dbReference>